<reference evidence="1" key="1">
    <citation type="submission" date="2022-10" db="EMBL/GenBank/DDBJ databases">
        <title>Culturing micro-colonial fungi from biological soil crusts in the Mojave desert and describing Neophaeococcomyces mojavensis, and introducing the new genera and species Taxawa tesnikishii.</title>
        <authorList>
            <person name="Kurbessoian T."/>
            <person name="Stajich J.E."/>
        </authorList>
    </citation>
    <scope>NUCLEOTIDE SEQUENCE</scope>
    <source>
        <strain evidence="1">JES_112</strain>
    </source>
</reference>
<evidence type="ECO:0000313" key="1">
    <source>
        <dbReference type="EMBL" id="KAJ9661516.1"/>
    </source>
</evidence>
<comment type="caution">
    <text evidence="1">The sequence shown here is derived from an EMBL/GenBank/DDBJ whole genome shotgun (WGS) entry which is preliminary data.</text>
</comment>
<protein>
    <submittedName>
        <fullName evidence="1">GTP-binding protein Rho1</fullName>
    </submittedName>
</protein>
<dbReference type="Proteomes" id="UP001172386">
    <property type="component" value="Unassembled WGS sequence"/>
</dbReference>
<proteinExistence type="predicted"/>
<sequence>MDQPPTAVSAATLVATTGRIIRLLHGLYTKVDPAPSLLASLTSECTVIGASLGMLRSLQYKRHDARSQTISEHEVDIFEIVSVGCALVLSVLEKDLQTCLAAQESQPDAHELNRFELLLSKGHLQQVLLQLQGQKHAIELLLTILRSQSTKEVDSNTNTDSDQIFSATRSVQKLYPNTSSLASQPVHDYESSVGLDSVVTNTQFEFDDEITASRAYQRVQLQLKNLKDQPSNLALEMKAHSIHSQACVTDANDTSKNAKLPSPAGKFRGFNSITKFTGLAVTREDISSLTDHGMQNFTGIVSDFSTLSKALSHETSSVRTDLETRTLRLPHGELVSDEVSHAIDNNLSSHNVVPVNEMPLNVPKFPSMGHISSKSMESASTPSVELPKYQEIASATCASPRTIFKPKTIASVESYQASVSTVRLCIDLADGTAAKDTATQLTYEAFNSRFRNIWMQDNVRACYDRKFYLPTVLFFGDVDAGLRYVIKTGTAMPYEPLDLFTGRTTSMTVELDAIVFQLYLFELYRREWSCSRLNIVFSEPQAVVVGFDIDSPETLSNVQRKWLPTIRPHYRGIPLVLVGCGLESRNDCKTIEKLERIKQRPISYDQGLAMAKIIGAVAYIECSIVTKQGITEVFETITKACIWGDAQRGIVERNHSLLDVKPRKSSSIGAEIGFKILTSGSSKI</sequence>
<accession>A0ACC3AFL6</accession>
<dbReference type="EMBL" id="JAPDRQ010000022">
    <property type="protein sequence ID" value="KAJ9661516.1"/>
    <property type="molecule type" value="Genomic_DNA"/>
</dbReference>
<organism evidence="1 2">
    <name type="scientific">Neophaeococcomyces mojaviensis</name>
    <dbReference type="NCBI Taxonomy" id="3383035"/>
    <lineage>
        <taxon>Eukaryota</taxon>
        <taxon>Fungi</taxon>
        <taxon>Dikarya</taxon>
        <taxon>Ascomycota</taxon>
        <taxon>Pezizomycotina</taxon>
        <taxon>Eurotiomycetes</taxon>
        <taxon>Chaetothyriomycetidae</taxon>
        <taxon>Chaetothyriales</taxon>
        <taxon>Chaetothyriales incertae sedis</taxon>
        <taxon>Neophaeococcomyces</taxon>
    </lineage>
</organism>
<name>A0ACC3AFL6_9EURO</name>
<gene>
    <name evidence="1" type="primary">RHO1_1</name>
    <name evidence="1" type="ORF">H2198_001896</name>
</gene>
<evidence type="ECO:0000313" key="2">
    <source>
        <dbReference type="Proteomes" id="UP001172386"/>
    </source>
</evidence>
<keyword evidence="2" id="KW-1185">Reference proteome</keyword>